<proteinExistence type="predicted"/>
<accession>A0ABY5E6A3</accession>
<name>A0ABY5E6A3_9BACT</name>
<gene>
    <name evidence="1" type="ORF">NJU99_00785</name>
</gene>
<dbReference type="Proteomes" id="UP001060012">
    <property type="component" value="Chromosome"/>
</dbReference>
<dbReference type="EMBL" id="CP100595">
    <property type="protein sequence ID" value="UTJ06658.1"/>
    <property type="molecule type" value="Genomic_DNA"/>
</dbReference>
<sequence>MPQLIAMVIVVVGAMIYMFQTFGGTGDKIEGMAQKTSIISEIRMIKDGVQRAAATRQIGVAGGTEVTAGTAAATLEGIIELGDYFPEQVNEQLDPLDTPARLDTNNTYQAISFGADDSMEITLVNNVAGATPGLFVNLSQGTLAPNAGFLETQVAFDLRGVATFDRQATSATAGALDAAALGIASRRPADNGDGGTDTDGMFIIYFNDLLADEVVRP</sequence>
<reference evidence="1" key="1">
    <citation type="submission" date="2022-07" db="EMBL/GenBank/DDBJ databases">
        <title>Arcobacter roscoffensis sp. nov., a marine bacterium isolated from coastal seawater collected from Roscoff, France.</title>
        <authorList>
            <person name="Pascual J."/>
            <person name="Lepeaux C."/>
            <person name="Methner A."/>
            <person name="Overmann J."/>
        </authorList>
    </citation>
    <scope>NUCLEOTIDE SEQUENCE</scope>
    <source>
        <strain evidence="1">ARW1-2F2</strain>
    </source>
</reference>
<evidence type="ECO:0000313" key="1">
    <source>
        <dbReference type="EMBL" id="UTJ06658.1"/>
    </source>
</evidence>
<evidence type="ECO:0000313" key="2">
    <source>
        <dbReference type="Proteomes" id="UP001060012"/>
    </source>
</evidence>
<dbReference type="RefSeq" id="WP_254576837.1">
    <property type="nucleotide sequence ID" value="NZ_CP100595.1"/>
</dbReference>
<protein>
    <submittedName>
        <fullName evidence="1">Uncharacterized protein</fullName>
    </submittedName>
</protein>
<organism evidence="1 2">
    <name type="scientific">Arcobacter roscoffensis</name>
    <dbReference type="NCBI Taxonomy" id="2961520"/>
    <lineage>
        <taxon>Bacteria</taxon>
        <taxon>Pseudomonadati</taxon>
        <taxon>Campylobacterota</taxon>
        <taxon>Epsilonproteobacteria</taxon>
        <taxon>Campylobacterales</taxon>
        <taxon>Arcobacteraceae</taxon>
        <taxon>Arcobacter</taxon>
    </lineage>
</organism>
<keyword evidence="2" id="KW-1185">Reference proteome</keyword>